<sequence>MLKIYRLFAVHTVYLPLISKELESFRQGWNNHKLSTENNRTPHQLWLNGILENIHSNSKPIENLQTTVQSRLDTQLRNYGLNLEDFQERLVVHGEIITPRHKEEITVSLTKYFSNEKKYLPFIPD</sequence>
<dbReference type="EMBL" id="JARBDR010000919">
    <property type="protein sequence ID" value="KAJ8300390.1"/>
    <property type="molecule type" value="Genomic_DNA"/>
</dbReference>
<keyword evidence="3" id="KW-1185">Reference proteome</keyword>
<protein>
    <recommendedName>
        <fullName evidence="1">Integrase core domain-containing protein</fullName>
    </recommendedName>
</protein>
<dbReference type="InterPro" id="IPR058913">
    <property type="entry name" value="Integrase_dom_put"/>
</dbReference>
<name>A0ABQ9EA91_TEGGR</name>
<comment type="caution">
    <text evidence="2">The sequence shown here is derived from an EMBL/GenBank/DDBJ whole genome shotgun (WGS) entry which is preliminary data.</text>
</comment>
<proteinExistence type="predicted"/>
<organism evidence="2 3">
    <name type="scientific">Tegillarca granosa</name>
    <name type="common">Malaysian cockle</name>
    <name type="synonym">Anadara granosa</name>
    <dbReference type="NCBI Taxonomy" id="220873"/>
    <lineage>
        <taxon>Eukaryota</taxon>
        <taxon>Metazoa</taxon>
        <taxon>Spiralia</taxon>
        <taxon>Lophotrochozoa</taxon>
        <taxon>Mollusca</taxon>
        <taxon>Bivalvia</taxon>
        <taxon>Autobranchia</taxon>
        <taxon>Pteriomorphia</taxon>
        <taxon>Arcoida</taxon>
        <taxon>Arcoidea</taxon>
        <taxon>Arcidae</taxon>
        <taxon>Tegillarca</taxon>
    </lineage>
</organism>
<feature type="domain" description="Integrase core" evidence="1">
    <location>
        <begin position="7"/>
        <end position="58"/>
    </location>
</feature>
<evidence type="ECO:0000313" key="3">
    <source>
        <dbReference type="Proteomes" id="UP001217089"/>
    </source>
</evidence>
<gene>
    <name evidence="2" type="ORF">KUTeg_021909</name>
</gene>
<reference evidence="2 3" key="1">
    <citation type="submission" date="2022-12" db="EMBL/GenBank/DDBJ databases">
        <title>Chromosome-level genome of Tegillarca granosa.</title>
        <authorList>
            <person name="Kim J."/>
        </authorList>
    </citation>
    <scope>NUCLEOTIDE SEQUENCE [LARGE SCALE GENOMIC DNA]</scope>
    <source>
        <strain evidence="2">Teg-2019</strain>
        <tissue evidence="2">Adductor muscle</tissue>
    </source>
</reference>
<dbReference type="Proteomes" id="UP001217089">
    <property type="component" value="Unassembled WGS sequence"/>
</dbReference>
<accession>A0ABQ9EA91</accession>
<evidence type="ECO:0000313" key="2">
    <source>
        <dbReference type="EMBL" id="KAJ8300390.1"/>
    </source>
</evidence>
<evidence type="ECO:0000259" key="1">
    <source>
        <dbReference type="Pfam" id="PF24764"/>
    </source>
</evidence>
<dbReference type="Pfam" id="PF24764">
    <property type="entry name" value="rva_4"/>
    <property type="match status" value="1"/>
</dbReference>